<keyword evidence="5" id="KW-0175">Coiled coil</keyword>
<feature type="compositionally biased region" description="Acidic residues" evidence="6">
    <location>
        <begin position="331"/>
        <end position="342"/>
    </location>
</feature>
<evidence type="ECO:0000256" key="6">
    <source>
        <dbReference type="SAM" id="MobiDB-lite"/>
    </source>
</evidence>
<feature type="compositionally biased region" description="Acidic residues" evidence="6">
    <location>
        <begin position="66"/>
        <end position="79"/>
    </location>
</feature>
<dbReference type="HAMAP" id="MF_01151">
    <property type="entry name" value="GrpE"/>
    <property type="match status" value="1"/>
</dbReference>
<feature type="compositionally biased region" description="Acidic residues" evidence="6">
    <location>
        <begin position="1"/>
        <end position="22"/>
    </location>
</feature>
<keyword evidence="3" id="KW-0346">Stress response</keyword>
<dbReference type="PRINTS" id="PR00773">
    <property type="entry name" value="GRPEPROTEIN"/>
</dbReference>
<dbReference type="EMBL" id="JBHSXN010000001">
    <property type="protein sequence ID" value="MFC6951436.1"/>
    <property type="molecule type" value="Genomic_DNA"/>
</dbReference>
<feature type="region of interest" description="Disordered" evidence="6">
    <location>
        <begin position="272"/>
        <end position="342"/>
    </location>
</feature>
<keyword evidence="8" id="KW-1185">Reference proteome</keyword>
<dbReference type="PANTHER" id="PTHR21237">
    <property type="entry name" value="GRPE PROTEIN"/>
    <property type="match status" value="1"/>
</dbReference>
<evidence type="ECO:0000313" key="7">
    <source>
        <dbReference type="EMBL" id="MFC6951436.1"/>
    </source>
</evidence>
<keyword evidence="2 3" id="KW-0143">Chaperone</keyword>
<feature type="coiled-coil region" evidence="5">
    <location>
        <begin position="112"/>
        <end position="167"/>
    </location>
</feature>
<dbReference type="PANTHER" id="PTHR21237:SF23">
    <property type="entry name" value="GRPE PROTEIN HOMOLOG, MITOCHONDRIAL"/>
    <property type="match status" value="1"/>
</dbReference>
<evidence type="ECO:0000256" key="1">
    <source>
        <dbReference type="ARBA" id="ARBA00009054"/>
    </source>
</evidence>
<feature type="compositionally biased region" description="Acidic residues" evidence="6">
    <location>
        <begin position="284"/>
        <end position="308"/>
    </location>
</feature>
<evidence type="ECO:0000256" key="5">
    <source>
        <dbReference type="SAM" id="Coils"/>
    </source>
</evidence>
<comment type="subunit">
    <text evidence="3">Homodimer.</text>
</comment>
<evidence type="ECO:0000313" key="8">
    <source>
        <dbReference type="Proteomes" id="UP001596395"/>
    </source>
</evidence>
<reference evidence="7 8" key="1">
    <citation type="journal article" date="2019" name="Int. J. Syst. Evol. Microbiol.">
        <title>The Global Catalogue of Microorganisms (GCM) 10K type strain sequencing project: providing services to taxonomists for standard genome sequencing and annotation.</title>
        <authorList>
            <consortium name="The Broad Institute Genomics Platform"/>
            <consortium name="The Broad Institute Genome Sequencing Center for Infectious Disease"/>
            <person name="Wu L."/>
            <person name="Ma J."/>
        </authorList>
    </citation>
    <scope>NUCLEOTIDE SEQUENCE [LARGE SCALE GENOMIC DNA]</scope>
    <source>
        <strain evidence="7 8">GX26</strain>
    </source>
</reference>
<name>A0ABD5VEY1_9EURY</name>
<comment type="subcellular location">
    <subcellularLocation>
        <location evidence="3">Cytoplasm</location>
    </subcellularLocation>
</comment>
<dbReference type="AlphaFoldDB" id="A0ABD5VEY1"/>
<dbReference type="Proteomes" id="UP001596395">
    <property type="component" value="Unassembled WGS sequence"/>
</dbReference>
<gene>
    <name evidence="3" type="primary">grpE</name>
    <name evidence="7" type="ORF">ACFQGB_01050</name>
</gene>
<dbReference type="SUPFAM" id="SSF58014">
    <property type="entry name" value="Coiled-coil domain of nucleotide exchange factor GrpE"/>
    <property type="match status" value="1"/>
</dbReference>
<dbReference type="Gene3D" id="3.90.20.20">
    <property type="match status" value="1"/>
</dbReference>
<comment type="caution">
    <text evidence="7">The sequence shown here is derived from an EMBL/GenBank/DDBJ whole genome shotgun (WGS) entry which is preliminary data.</text>
</comment>
<accession>A0ABD5VEY1</accession>
<comment type="function">
    <text evidence="3">Participates actively in the response to hyperosmotic and heat shock by preventing the aggregation of stress-denatured proteins, in association with DnaK and GrpE. It is the nucleotide exchange factor for DnaK and may function as a thermosensor. Unfolded proteins bind initially to DnaJ; upon interaction with the DnaJ-bound protein, DnaK hydrolyzes its bound ATP, resulting in the formation of a stable complex. GrpE releases ADP from DnaK; ATP binding to DnaK triggers the release of the substrate protein, thus completing the reaction cycle. Several rounds of ATP-dependent interactions between DnaJ, DnaK and GrpE are required for fully efficient folding.</text>
</comment>
<dbReference type="RefSeq" id="WP_379761777.1">
    <property type="nucleotide sequence ID" value="NZ_JAZAQL010000001.1"/>
</dbReference>
<feature type="region of interest" description="Disordered" evidence="6">
    <location>
        <begin position="1"/>
        <end position="92"/>
    </location>
</feature>
<evidence type="ECO:0000256" key="4">
    <source>
        <dbReference type="RuleBase" id="RU004478"/>
    </source>
</evidence>
<evidence type="ECO:0000256" key="2">
    <source>
        <dbReference type="ARBA" id="ARBA00023186"/>
    </source>
</evidence>
<keyword evidence="3" id="KW-0963">Cytoplasm</keyword>
<dbReference type="Gene3D" id="2.30.22.10">
    <property type="entry name" value="Head domain of nucleotide exchange factor GrpE"/>
    <property type="match status" value="1"/>
</dbReference>
<dbReference type="Pfam" id="PF01025">
    <property type="entry name" value="GrpE"/>
    <property type="match status" value="1"/>
</dbReference>
<dbReference type="InterPro" id="IPR000740">
    <property type="entry name" value="GrpE"/>
</dbReference>
<comment type="similarity">
    <text evidence="1 3 4">Belongs to the GrpE family.</text>
</comment>
<dbReference type="GO" id="GO:0005737">
    <property type="term" value="C:cytoplasm"/>
    <property type="evidence" value="ECO:0007669"/>
    <property type="project" value="UniProtKB-SubCell"/>
</dbReference>
<dbReference type="InterPro" id="IPR013805">
    <property type="entry name" value="GrpE_CC"/>
</dbReference>
<feature type="compositionally biased region" description="Low complexity" evidence="6">
    <location>
        <begin position="23"/>
        <end position="53"/>
    </location>
</feature>
<dbReference type="SUPFAM" id="SSF51064">
    <property type="entry name" value="Head domain of nucleotide exchange factor GrpE"/>
    <property type="match status" value="1"/>
</dbReference>
<protein>
    <recommendedName>
        <fullName evidence="3">Protein GrpE</fullName>
    </recommendedName>
    <alternativeName>
        <fullName evidence="3">HSP-70 cofactor</fullName>
    </alternativeName>
</protein>
<evidence type="ECO:0000256" key="3">
    <source>
        <dbReference type="HAMAP-Rule" id="MF_01151"/>
    </source>
</evidence>
<proteinExistence type="inferred from homology"/>
<organism evidence="7 8">
    <name type="scientific">Halorubellus litoreus</name>
    <dbReference type="NCBI Taxonomy" id="755308"/>
    <lineage>
        <taxon>Archaea</taxon>
        <taxon>Methanobacteriati</taxon>
        <taxon>Methanobacteriota</taxon>
        <taxon>Stenosarchaea group</taxon>
        <taxon>Halobacteria</taxon>
        <taxon>Halobacteriales</taxon>
        <taxon>Halorubellaceae</taxon>
        <taxon>Halorubellus</taxon>
    </lineage>
</organism>
<dbReference type="CDD" id="cd00446">
    <property type="entry name" value="GrpE"/>
    <property type="match status" value="1"/>
</dbReference>
<dbReference type="InterPro" id="IPR009012">
    <property type="entry name" value="GrpE_head"/>
</dbReference>
<sequence length="342" mass="36760">MSEDEGSVDSTADAEEADDAASVDDAASGDEQAAATGGDASEESNAGAEEASAQVDDDGFVTAEPESVEADEAAGEDGDGTPVSDDIVDRVAEYDDDAAAEVRALVERAFELKTEAQRVPELEARVDDLEDDVEELREEREDLKSKLRRKQADFKNYKERQKRKQEQLKERATEDLVERLVGVRDNLKRALDQDVDDDESIRGGVEMTLKEFDRVLDEENVEEIAPDSGDDVDPQRHEVMVRVDSDLPEGSIAEVFNPGYEMAGRVIQAAQVTVSNGAEHDPESSDDAADETAETDGAGDDEGEEAEEAVALGGEVDDGDADSNPDAGQASDEDISAALDDE</sequence>